<reference evidence="1" key="2">
    <citation type="submission" date="2021-08" db="EMBL/GenBank/DDBJ databases">
        <authorList>
            <person name="Tani A."/>
            <person name="Ola A."/>
            <person name="Ogura Y."/>
            <person name="Katsura K."/>
            <person name="Hayashi T."/>
        </authorList>
    </citation>
    <scope>NUCLEOTIDE SEQUENCE</scope>
    <source>
        <strain evidence="1">DSM 19015</strain>
    </source>
</reference>
<proteinExistence type="predicted"/>
<name>A0ABQ4S7Z8_9HYPH</name>
<dbReference type="EMBL" id="BPQP01000129">
    <property type="protein sequence ID" value="GJD97923.1"/>
    <property type="molecule type" value="Genomic_DNA"/>
</dbReference>
<comment type="caution">
    <text evidence="1">The sequence shown here is derived from an EMBL/GenBank/DDBJ whole genome shotgun (WGS) entry which is preliminary data.</text>
</comment>
<dbReference type="Proteomes" id="UP001055125">
    <property type="component" value="Unassembled WGS sequence"/>
</dbReference>
<sequence>MMFRPIARTACMVSPGGTGADVQVFVVLAAGLRTRSSGVRPAAAHQSRTLILPLTQSARQRLTDISTAVSPADTCCPGLFFALRSGHQIVGPEVDPPTRCSGQALLSSPPCATAAGPPTFQPTPLAPLGAIFALAVARPALQLWLSRSRLAELLLLSSRYGPAWFFPPISISRANRNFPQPARLTPRRAFSCGGPRRPGSTCMMIKRSAA</sequence>
<reference evidence="1" key="1">
    <citation type="journal article" date="2021" name="Front. Microbiol.">
        <title>Comprehensive Comparative Genomics and Phenotyping of Methylobacterium Species.</title>
        <authorList>
            <person name="Alessa O."/>
            <person name="Ogura Y."/>
            <person name="Fujitani Y."/>
            <person name="Takami H."/>
            <person name="Hayashi T."/>
            <person name="Sahin N."/>
            <person name="Tani A."/>
        </authorList>
    </citation>
    <scope>NUCLEOTIDE SEQUENCE</scope>
    <source>
        <strain evidence="1">DSM 19015</strain>
    </source>
</reference>
<keyword evidence="2" id="KW-1185">Reference proteome</keyword>
<evidence type="ECO:0000313" key="2">
    <source>
        <dbReference type="Proteomes" id="UP001055125"/>
    </source>
</evidence>
<evidence type="ECO:0000313" key="1">
    <source>
        <dbReference type="EMBL" id="GJD97923.1"/>
    </source>
</evidence>
<gene>
    <name evidence="1" type="ORF">OCOJLMKI_5162</name>
</gene>
<organism evidence="1 2">
    <name type="scientific">Methylobacterium iners</name>
    <dbReference type="NCBI Taxonomy" id="418707"/>
    <lineage>
        <taxon>Bacteria</taxon>
        <taxon>Pseudomonadati</taxon>
        <taxon>Pseudomonadota</taxon>
        <taxon>Alphaproteobacteria</taxon>
        <taxon>Hyphomicrobiales</taxon>
        <taxon>Methylobacteriaceae</taxon>
        <taxon>Methylobacterium</taxon>
    </lineage>
</organism>
<protein>
    <submittedName>
        <fullName evidence="1">Uncharacterized protein</fullName>
    </submittedName>
</protein>
<accession>A0ABQ4S7Z8</accession>